<organism evidence="1 2">
    <name type="scientific">Phaseolus angularis</name>
    <name type="common">Azuki bean</name>
    <name type="synonym">Vigna angularis</name>
    <dbReference type="NCBI Taxonomy" id="3914"/>
    <lineage>
        <taxon>Eukaryota</taxon>
        <taxon>Viridiplantae</taxon>
        <taxon>Streptophyta</taxon>
        <taxon>Embryophyta</taxon>
        <taxon>Tracheophyta</taxon>
        <taxon>Spermatophyta</taxon>
        <taxon>Magnoliopsida</taxon>
        <taxon>eudicotyledons</taxon>
        <taxon>Gunneridae</taxon>
        <taxon>Pentapetalae</taxon>
        <taxon>rosids</taxon>
        <taxon>fabids</taxon>
        <taxon>Fabales</taxon>
        <taxon>Fabaceae</taxon>
        <taxon>Papilionoideae</taxon>
        <taxon>50 kb inversion clade</taxon>
        <taxon>NPAAA clade</taxon>
        <taxon>indigoferoid/millettioid clade</taxon>
        <taxon>Phaseoleae</taxon>
        <taxon>Vigna</taxon>
    </lineage>
</organism>
<reference evidence="2" key="1">
    <citation type="journal article" date="2015" name="Proc. Natl. Acad. Sci. U.S.A.">
        <title>Genome sequencing of adzuki bean (Vigna angularis) provides insight into high starch and low fat accumulation and domestication.</title>
        <authorList>
            <person name="Yang K."/>
            <person name="Tian Z."/>
            <person name="Chen C."/>
            <person name="Luo L."/>
            <person name="Zhao B."/>
            <person name="Wang Z."/>
            <person name="Yu L."/>
            <person name="Li Y."/>
            <person name="Sun Y."/>
            <person name="Li W."/>
            <person name="Chen Y."/>
            <person name="Li Y."/>
            <person name="Zhang Y."/>
            <person name="Ai D."/>
            <person name="Zhao J."/>
            <person name="Shang C."/>
            <person name="Ma Y."/>
            <person name="Wu B."/>
            <person name="Wang M."/>
            <person name="Gao L."/>
            <person name="Sun D."/>
            <person name="Zhang P."/>
            <person name="Guo F."/>
            <person name="Wang W."/>
            <person name="Li Y."/>
            <person name="Wang J."/>
            <person name="Varshney R.K."/>
            <person name="Wang J."/>
            <person name="Ling H.Q."/>
            <person name="Wan P."/>
        </authorList>
    </citation>
    <scope>NUCLEOTIDE SEQUENCE</scope>
    <source>
        <strain evidence="2">cv. Jingnong 6</strain>
    </source>
</reference>
<evidence type="ECO:0000313" key="1">
    <source>
        <dbReference type="EMBL" id="KOM37622.1"/>
    </source>
</evidence>
<gene>
    <name evidence="1" type="ORF">LR48_Vigan03g100400</name>
</gene>
<dbReference type="Proteomes" id="UP000053144">
    <property type="component" value="Chromosome 3"/>
</dbReference>
<evidence type="ECO:0000313" key="2">
    <source>
        <dbReference type="Proteomes" id="UP000053144"/>
    </source>
</evidence>
<proteinExistence type="predicted"/>
<dbReference type="EMBL" id="CM003373">
    <property type="protein sequence ID" value="KOM37622.1"/>
    <property type="molecule type" value="Genomic_DNA"/>
</dbReference>
<sequence>MTVSSLPFASFLSISTGPCRCALISLLDVCSVESFFQSETPLAVTACYSSQKVNESSMKIIMVSVTSSVCCFLPAQDRALSSCVLDFGAAGWSEDGGWRCVLKLGGGLRLLLEVDQAVILQGP</sequence>
<dbReference type="AlphaFoldDB" id="A0A0L9U4M8"/>
<protein>
    <submittedName>
        <fullName evidence="1">Uncharacterized protein</fullName>
    </submittedName>
</protein>
<name>A0A0L9U4M8_PHAAN</name>
<dbReference type="Gramene" id="KOM37622">
    <property type="protein sequence ID" value="KOM37622"/>
    <property type="gene ID" value="LR48_Vigan03g100400"/>
</dbReference>
<accession>A0A0L9U4M8</accession>